<gene>
    <name evidence="10" type="ORF">PENTCL1PPCAC_14888</name>
</gene>
<dbReference type="InterPro" id="IPR000602">
    <property type="entry name" value="Glyco_hydro_38_N"/>
</dbReference>
<keyword evidence="6 7" id="KW-0326">Glycosidase</keyword>
<sequence>SSNMRPAGRKFNICILFVLIGTLGLLLLDFQTDSVAGVSRLRPFLAIVGGVKYEEEETFVKEPPPSNDELFVQLHEQKTDMKVDGTILTINHPVTPVSKPLNVHIVLHSHVDPGWLETFEEYYVNKVKSILDLAVVWLTKTPRLRFIWSEISFLQRWWTDATEEQKTQLERLIDNRQLEICGGAWVMTDEATPHFSATIDNMIEGQRWVKDVLGLRPNTSWSVDPFGHGLMVPALLAASGIDKMVIGRLNDHQKQQMRESMNMRFHWKQPFYRNSTTPMPAPFVNTLPYLYYTTRNACGPEDSVCCKYHPGPSANWCSGTYHKIGNIENHVGELLNQYRIVQKLYNSEHVLIPVGDDFYLTKNDDWKEVVDIYTAIMDHINKTPSLNAKMEFSSVGDFFEAIKADTEKAPSLTGDFFPYTQNEHQSYKWWTGYFTHRPFFKRMGRLVESRLRTFDLLSVLAGSPISSPDLVQARRDVALFQHHDAITGTSKRHVMEDYLERLVKAHAVLTSEAGSALAGLTVRPPKSVQSLEKTPQYVNCKGPVPPSDCKPTKLPDGKVITVPHGMKVTILAFNPLLNTLEHVVRVRVSRSDVRVLKKGQPVKAQISPVYCRGLVVERDVHDLVFLADVAPLSTAEFTIEGQADAEHTILAKSKDDSAPGKSFASLKNSLLEVKVFAGAVDNILVNGVATDVQFELTQIADRGGAYVLETSETKKETVARPDKIAIIHGPIEKKLISYYAKQKLQTEITVIASEAPHLARSIDIRILPDTVDGNSLFFDVSSKLFNDGQFFTDTNGMYMLKRTYNEQKPFDANVFPAASTTFMQDKLQRFSVHLGQPNGVTASKNGKLQILVDRVVSVDDGKGLPFGEDHDDHSPDVRLRFFHESRTPAVSPISPSLSVPSQRALDSMRNPLSLFIVRQQDDGDYADVHPPSPPVDEDEDGQKAAVLDADDDDDADNVVANSGAESAKTDASIFSAWPTQLEIVTLRFVTDRQILLIVRRITFDDTVEQSTGGATTDLDAAWSAVSSIGKTATHSNLAGTESFSKATAESFVHSVETPFALAPFLIDL</sequence>
<dbReference type="Pfam" id="PF07748">
    <property type="entry name" value="Glyco_hydro_38C"/>
    <property type="match status" value="1"/>
</dbReference>
<dbReference type="Proteomes" id="UP001432027">
    <property type="component" value="Unassembled WGS sequence"/>
</dbReference>
<dbReference type="SUPFAM" id="SSF74650">
    <property type="entry name" value="Galactose mutarotase-like"/>
    <property type="match status" value="1"/>
</dbReference>
<feature type="non-terminal residue" evidence="10">
    <location>
        <position position="1"/>
    </location>
</feature>
<dbReference type="GO" id="GO:0004559">
    <property type="term" value="F:alpha-mannosidase activity"/>
    <property type="evidence" value="ECO:0007669"/>
    <property type="project" value="InterPro"/>
</dbReference>
<feature type="region of interest" description="Disordered" evidence="8">
    <location>
        <begin position="923"/>
        <end position="942"/>
    </location>
</feature>
<protein>
    <recommendedName>
        <fullName evidence="7">Alpha-mannosidase</fullName>
        <ecNumber evidence="7">3.2.1.-</ecNumber>
    </recommendedName>
</protein>
<feature type="domain" description="Glycoside hydrolase family 38 central" evidence="9">
    <location>
        <begin position="428"/>
        <end position="502"/>
    </location>
</feature>
<dbReference type="AlphaFoldDB" id="A0AAV5TG67"/>
<proteinExistence type="inferred from homology"/>
<reference evidence="10" key="1">
    <citation type="submission" date="2023-10" db="EMBL/GenBank/DDBJ databases">
        <title>Genome assembly of Pristionchus species.</title>
        <authorList>
            <person name="Yoshida K."/>
            <person name="Sommer R.J."/>
        </authorList>
    </citation>
    <scope>NUCLEOTIDE SEQUENCE</scope>
    <source>
        <strain evidence="10">RS0144</strain>
    </source>
</reference>
<evidence type="ECO:0000256" key="6">
    <source>
        <dbReference type="ARBA" id="ARBA00023295"/>
    </source>
</evidence>
<dbReference type="GO" id="GO:0006491">
    <property type="term" value="P:N-glycan processing"/>
    <property type="evidence" value="ECO:0007669"/>
    <property type="project" value="TreeGrafter"/>
</dbReference>
<keyword evidence="3 7" id="KW-0378">Hydrolase</keyword>
<evidence type="ECO:0000256" key="4">
    <source>
        <dbReference type="ARBA" id="ARBA00022833"/>
    </source>
</evidence>
<keyword evidence="5" id="KW-1015">Disulfide bond</keyword>
<dbReference type="InterPro" id="IPR011330">
    <property type="entry name" value="Glyco_hydro/deAcase_b/a-brl"/>
</dbReference>
<evidence type="ECO:0000256" key="7">
    <source>
        <dbReference type="RuleBase" id="RU361199"/>
    </source>
</evidence>
<accession>A0AAV5TG67</accession>
<dbReference type="GO" id="GO:0006013">
    <property type="term" value="P:mannose metabolic process"/>
    <property type="evidence" value="ECO:0007669"/>
    <property type="project" value="InterPro"/>
</dbReference>
<organism evidence="10 11">
    <name type="scientific">Pristionchus entomophagus</name>
    <dbReference type="NCBI Taxonomy" id="358040"/>
    <lineage>
        <taxon>Eukaryota</taxon>
        <taxon>Metazoa</taxon>
        <taxon>Ecdysozoa</taxon>
        <taxon>Nematoda</taxon>
        <taxon>Chromadorea</taxon>
        <taxon>Rhabditida</taxon>
        <taxon>Rhabditina</taxon>
        <taxon>Diplogasteromorpha</taxon>
        <taxon>Diplogasteroidea</taxon>
        <taxon>Neodiplogasteridae</taxon>
        <taxon>Pristionchus</taxon>
    </lineage>
</organism>
<dbReference type="Gene3D" id="2.60.40.1180">
    <property type="entry name" value="Golgi alpha-mannosidase II"/>
    <property type="match status" value="1"/>
</dbReference>
<dbReference type="GO" id="GO:0000139">
    <property type="term" value="C:Golgi membrane"/>
    <property type="evidence" value="ECO:0007669"/>
    <property type="project" value="TreeGrafter"/>
</dbReference>
<evidence type="ECO:0000259" key="9">
    <source>
        <dbReference type="SMART" id="SM00872"/>
    </source>
</evidence>
<dbReference type="Gene3D" id="3.20.110.10">
    <property type="entry name" value="Glycoside hydrolase 38, N terminal domain"/>
    <property type="match status" value="1"/>
</dbReference>
<dbReference type="GO" id="GO:0046872">
    <property type="term" value="F:metal ion binding"/>
    <property type="evidence" value="ECO:0007669"/>
    <property type="project" value="UniProtKB-KW"/>
</dbReference>
<dbReference type="SMART" id="SM00872">
    <property type="entry name" value="Alpha-mann_mid"/>
    <property type="match status" value="1"/>
</dbReference>
<keyword evidence="2 7" id="KW-0479">Metal-binding</keyword>
<dbReference type="InterPro" id="IPR027291">
    <property type="entry name" value="Glyco_hydro_38_N_sf"/>
</dbReference>
<evidence type="ECO:0000256" key="1">
    <source>
        <dbReference type="ARBA" id="ARBA00009792"/>
    </source>
</evidence>
<evidence type="ECO:0000256" key="8">
    <source>
        <dbReference type="SAM" id="MobiDB-lite"/>
    </source>
</evidence>
<dbReference type="InterPro" id="IPR050843">
    <property type="entry name" value="Glycosyl_Hydrlase_38"/>
</dbReference>
<keyword evidence="4 7" id="KW-0862">Zinc</keyword>
<comment type="cofactor">
    <cofactor evidence="7">
        <name>Zn(2+)</name>
        <dbReference type="ChEBI" id="CHEBI:29105"/>
    </cofactor>
    <text evidence="7">Binds 1 zinc ion per subunit.</text>
</comment>
<dbReference type="SUPFAM" id="SSF88688">
    <property type="entry name" value="Families 57/38 glycoside transferase middle domain"/>
    <property type="match status" value="1"/>
</dbReference>
<keyword evidence="11" id="KW-1185">Reference proteome</keyword>
<comment type="caution">
    <text evidence="10">The sequence shown here is derived from an EMBL/GenBank/DDBJ whole genome shotgun (WGS) entry which is preliminary data.</text>
</comment>
<dbReference type="GO" id="GO:0030246">
    <property type="term" value="F:carbohydrate binding"/>
    <property type="evidence" value="ECO:0007669"/>
    <property type="project" value="InterPro"/>
</dbReference>
<dbReference type="InterPro" id="IPR028995">
    <property type="entry name" value="Glyco_hydro_57/38_cen_sf"/>
</dbReference>
<dbReference type="InterPro" id="IPR013780">
    <property type="entry name" value="Glyco_hydro_b"/>
</dbReference>
<dbReference type="InterPro" id="IPR011682">
    <property type="entry name" value="Glyco_hydro_38_C"/>
</dbReference>
<dbReference type="EMBL" id="BTSX01000004">
    <property type="protein sequence ID" value="GMS92713.1"/>
    <property type="molecule type" value="Genomic_DNA"/>
</dbReference>
<name>A0AAV5TG67_9BILA</name>
<evidence type="ECO:0000313" key="10">
    <source>
        <dbReference type="EMBL" id="GMS92713.1"/>
    </source>
</evidence>
<evidence type="ECO:0000256" key="2">
    <source>
        <dbReference type="ARBA" id="ARBA00022723"/>
    </source>
</evidence>
<evidence type="ECO:0000256" key="5">
    <source>
        <dbReference type="ARBA" id="ARBA00023157"/>
    </source>
</evidence>
<dbReference type="SUPFAM" id="SSF88713">
    <property type="entry name" value="Glycoside hydrolase/deacetylase"/>
    <property type="match status" value="1"/>
</dbReference>
<dbReference type="Pfam" id="PF01074">
    <property type="entry name" value="Glyco_hydro_38N"/>
    <property type="match status" value="1"/>
</dbReference>
<dbReference type="Gene3D" id="2.70.98.30">
    <property type="entry name" value="Golgi alpha-mannosidase II, domain 4"/>
    <property type="match status" value="1"/>
</dbReference>
<dbReference type="PANTHER" id="PTHR11607">
    <property type="entry name" value="ALPHA-MANNOSIDASE"/>
    <property type="match status" value="1"/>
</dbReference>
<comment type="similarity">
    <text evidence="1 7">Belongs to the glycosyl hydrolase 38 family.</text>
</comment>
<dbReference type="Gene3D" id="1.20.1270.50">
    <property type="entry name" value="Glycoside hydrolase family 38, central domain"/>
    <property type="match status" value="1"/>
</dbReference>
<evidence type="ECO:0000256" key="3">
    <source>
        <dbReference type="ARBA" id="ARBA00022801"/>
    </source>
</evidence>
<dbReference type="PANTHER" id="PTHR11607:SF3">
    <property type="entry name" value="LYSOSOMAL ALPHA-MANNOSIDASE"/>
    <property type="match status" value="1"/>
</dbReference>
<dbReference type="Pfam" id="PF09261">
    <property type="entry name" value="Alpha-mann_mid"/>
    <property type="match status" value="1"/>
</dbReference>
<evidence type="ECO:0000313" key="11">
    <source>
        <dbReference type="Proteomes" id="UP001432027"/>
    </source>
</evidence>
<dbReference type="EC" id="3.2.1.-" evidence="7"/>
<dbReference type="InterPro" id="IPR037094">
    <property type="entry name" value="Glyco_hydro_38_cen_sf"/>
</dbReference>
<dbReference type="InterPro" id="IPR011013">
    <property type="entry name" value="Gal_mutarotase_sf_dom"/>
</dbReference>
<dbReference type="InterPro" id="IPR015341">
    <property type="entry name" value="Glyco_hydro_38_cen"/>
</dbReference>